<gene>
    <name evidence="1" type="ORF">DDZ16_09115</name>
</gene>
<keyword evidence="2" id="KW-1185">Reference proteome</keyword>
<organism evidence="1 2">
    <name type="scientific">Marinilabilia rubra</name>
    <dbReference type="NCBI Taxonomy" id="2162893"/>
    <lineage>
        <taxon>Bacteria</taxon>
        <taxon>Pseudomonadati</taxon>
        <taxon>Bacteroidota</taxon>
        <taxon>Bacteroidia</taxon>
        <taxon>Marinilabiliales</taxon>
        <taxon>Marinilabiliaceae</taxon>
        <taxon>Marinilabilia</taxon>
    </lineage>
</organism>
<evidence type="ECO:0000313" key="2">
    <source>
        <dbReference type="Proteomes" id="UP000244956"/>
    </source>
</evidence>
<reference evidence="1 2" key="1">
    <citation type="submission" date="2018-05" db="EMBL/GenBank/DDBJ databases">
        <title>Marinilabilia rubrum sp. nov., isolated from saltern sediment.</title>
        <authorList>
            <person name="Zhang R."/>
        </authorList>
    </citation>
    <scope>NUCLEOTIDE SEQUENCE [LARGE SCALE GENOMIC DNA]</scope>
    <source>
        <strain evidence="1 2">WTE16</strain>
    </source>
</reference>
<protein>
    <submittedName>
        <fullName evidence="1">Uncharacterized protein</fullName>
    </submittedName>
</protein>
<dbReference type="AlphaFoldDB" id="A0A2U2B959"/>
<accession>A0A2U2B959</accession>
<comment type="caution">
    <text evidence="1">The sequence shown here is derived from an EMBL/GenBank/DDBJ whole genome shotgun (WGS) entry which is preliminary data.</text>
</comment>
<sequence>MQYQEANSLDTTYHAILEDYSFIEVTSIETAFKQNSKTLFAVKKEYSSKTKSLFDDYYFIHYK</sequence>
<dbReference type="Proteomes" id="UP000244956">
    <property type="component" value="Unassembled WGS sequence"/>
</dbReference>
<dbReference type="EMBL" id="QEWP01000006">
    <property type="protein sequence ID" value="PWD99600.1"/>
    <property type="molecule type" value="Genomic_DNA"/>
</dbReference>
<proteinExistence type="predicted"/>
<evidence type="ECO:0000313" key="1">
    <source>
        <dbReference type="EMBL" id="PWD99600.1"/>
    </source>
</evidence>
<name>A0A2U2B959_9BACT</name>